<dbReference type="Gene3D" id="3.90.226.10">
    <property type="entry name" value="2-enoyl-CoA Hydratase, Chain A, domain 1"/>
    <property type="match status" value="1"/>
</dbReference>
<protein>
    <submittedName>
        <fullName evidence="3">Carnitinyl-CoA dehydratase</fullName>
        <ecNumber evidence="3">4.2.1.-</ecNumber>
    </submittedName>
</protein>
<comment type="caution">
    <text evidence="3">The sequence shown here is derived from an EMBL/GenBank/DDBJ whole genome shotgun (WGS) entry which is preliminary data.</text>
</comment>
<dbReference type="Pfam" id="PF00378">
    <property type="entry name" value="ECH_1"/>
    <property type="match status" value="1"/>
</dbReference>
<evidence type="ECO:0000256" key="1">
    <source>
        <dbReference type="ARBA" id="ARBA00005254"/>
    </source>
</evidence>
<dbReference type="InterPro" id="IPR014748">
    <property type="entry name" value="Enoyl-CoA_hydra_C"/>
</dbReference>
<organism evidence="3 4">
    <name type="scientific">Mycobacteroides salmoniphilum</name>
    <dbReference type="NCBI Taxonomy" id="404941"/>
    <lineage>
        <taxon>Bacteria</taxon>
        <taxon>Bacillati</taxon>
        <taxon>Actinomycetota</taxon>
        <taxon>Actinomycetes</taxon>
        <taxon>Mycobacteriales</taxon>
        <taxon>Mycobacteriaceae</taxon>
        <taxon>Mycobacteroides</taxon>
    </lineage>
</organism>
<evidence type="ECO:0000313" key="3">
    <source>
        <dbReference type="EMBL" id="TEA06898.1"/>
    </source>
</evidence>
<evidence type="ECO:0000313" key="4">
    <source>
        <dbReference type="Proteomes" id="UP000294604"/>
    </source>
</evidence>
<dbReference type="GO" id="GO:0016829">
    <property type="term" value="F:lyase activity"/>
    <property type="evidence" value="ECO:0007669"/>
    <property type="project" value="UniProtKB-KW"/>
</dbReference>
<dbReference type="InterPro" id="IPR029045">
    <property type="entry name" value="ClpP/crotonase-like_dom_sf"/>
</dbReference>
<dbReference type="InterPro" id="IPR001753">
    <property type="entry name" value="Enoyl-CoA_hydra/iso"/>
</dbReference>
<dbReference type="Gene3D" id="1.10.12.10">
    <property type="entry name" value="Lyase 2-enoyl-coa Hydratase, Chain A, domain 2"/>
    <property type="match status" value="1"/>
</dbReference>
<dbReference type="CDD" id="cd06558">
    <property type="entry name" value="crotonase-like"/>
    <property type="match status" value="1"/>
</dbReference>
<dbReference type="Proteomes" id="UP000294604">
    <property type="component" value="Unassembled WGS sequence"/>
</dbReference>
<reference evidence="3 4" key="1">
    <citation type="journal article" date="2019" name="Sci. Rep.">
        <title>Extended insight into the Mycobacterium chelonae-abscessus complex through whole genome sequencing of Mycobacterium salmoniphilum outbreak and Mycobacterium salmoniphilum-like strains.</title>
        <authorList>
            <person name="Behra P.R.K."/>
            <person name="Das S."/>
            <person name="Pettersson B.M.F."/>
            <person name="Shirreff L."/>
            <person name="DuCote T."/>
            <person name="Jacobsson K.G."/>
            <person name="Ennis D.G."/>
            <person name="Kirsebom L.A."/>
        </authorList>
    </citation>
    <scope>NUCLEOTIDE SEQUENCE [LARGE SCALE GENOMIC DNA]</scope>
    <source>
        <strain evidence="3 4">CCUG 60884</strain>
    </source>
</reference>
<feature type="region of interest" description="Disordered" evidence="2">
    <location>
        <begin position="257"/>
        <end position="288"/>
    </location>
</feature>
<proteinExistence type="inferred from homology"/>
<name>A0A4R8SX26_9MYCO</name>
<keyword evidence="3" id="KW-0456">Lyase</keyword>
<dbReference type="PANTHER" id="PTHR43802">
    <property type="entry name" value="ENOYL-COA HYDRATASE"/>
    <property type="match status" value="1"/>
</dbReference>
<dbReference type="AlphaFoldDB" id="A0A4R8SX26"/>
<sequence length="288" mass="30349">MRSALLTRRIRPREADVPSSHDPLRGDGLTELLTNIADGVATLTLHGPATRNAFTAEVGRQLGAAYRRLDDDSAVRVIVLTGTAPAFCSGAQISAGAQTFAAPNNADFSASPVRPAAFELSTPVIAAVNGHAIGIGMTLALHADIRILAEEGRYAIPQVRFGVAPDAMAHWTLPRLVGTAVAAELLLTGATFSARRALETGLANRCLPAEQVLIAAVEMARDIATNVAPQSAARTKRLLWDAQMTGMSPAEVAARETSDHLRLMGSPDAAEGPRAMTERRAPRWSGHG</sequence>
<feature type="region of interest" description="Disordered" evidence="2">
    <location>
        <begin position="1"/>
        <end position="23"/>
    </location>
</feature>
<dbReference type="STRING" id="404941.GCA_002013645_01207"/>
<dbReference type="SUPFAM" id="SSF52096">
    <property type="entry name" value="ClpP/crotonase"/>
    <property type="match status" value="1"/>
</dbReference>
<dbReference type="PANTHER" id="PTHR43802:SF1">
    <property type="entry name" value="IP11341P-RELATED"/>
    <property type="match status" value="1"/>
</dbReference>
<evidence type="ECO:0000256" key="2">
    <source>
        <dbReference type="SAM" id="MobiDB-lite"/>
    </source>
</evidence>
<dbReference type="EC" id="4.2.1.-" evidence="3"/>
<dbReference type="EMBL" id="PECL01000007">
    <property type="protein sequence ID" value="TEA06898.1"/>
    <property type="molecule type" value="Genomic_DNA"/>
</dbReference>
<accession>A0A4R8SX26</accession>
<comment type="similarity">
    <text evidence="1">Belongs to the enoyl-CoA hydratase/isomerase family.</text>
</comment>
<gene>
    <name evidence="3" type="primary">caiD_4</name>
    <name evidence="3" type="ORF">CCUG60884_02039</name>
</gene>